<dbReference type="GO" id="GO:0005524">
    <property type="term" value="F:ATP binding"/>
    <property type="evidence" value="ECO:0007669"/>
    <property type="project" value="UniProtKB-KW"/>
</dbReference>
<dbReference type="EMBL" id="CP012117">
    <property type="protein sequence ID" value="ANP28298.1"/>
    <property type="molecule type" value="Genomic_DNA"/>
</dbReference>
<evidence type="ECO:0000256" key="7">
    <source>
        <dbReference type="ARBA" id="ARBA00022741"/>
    </source>
</evidence>
<dbReference type="InterPro" id="IPR003594">
    <property type="entry name" value="HATPase_dom"/>
</dbReference>
<evidence type="ECO:0000256" key="5">
    <source>
        <dbReference type="ARBA" id="ARBA00022553"/>
    </source>
</evidence>
<dbReference type="InterPro" id="IPR003661">
    <property type="entry name" value="HisK_dim/P_dom"/>
</dbReference>
<evidence type="ECO:0000256" key="10">
    <source>
        <dbReference type="ARBA" id="ARBA00023012"/>
    </source>
</evidence>
<dbReference type="GO" id="GO:0005886">
    <property type="term" value="C:plasma membrane"/>
    <property type="evidence" value="ECO:0007669"/>
    <property type="project" value="UniProtKB-SubCell"/>
</dbReference>
<evidence type="ECO:0000256" key="8">
    <source>
        <dbReference type="ARBA" id="ARBA00022777"/>
    </source>
</evidence>
<dbReference type="PANTHER" id="PTHR45453:SF1">
    <property type="entry name" value="PHOSPHATE REGULON SENSOR PROTEIN PHOR"/>
    <property type="match status" value="1"/>
</dbReference>
<keyword evidence="5" id="KW-0597">Phosphoprotein</keyword>
<keyword evidence="9" id="KW-0067">ATP-binding</keyword>
<evidence type="ECO:0000256" key="6">
    <source>
        <dbReference type="ARBA" id="ARBA00022679"/>
    </source>
</evidence>
<dbReference type="CDD" id="cd00075">
    <property type="entry name" value="HATPase"/>
    <property type="match status" value="1"/>
</dbReference>
<protein>
    <recommendedName>
        <fullName evidence="12">Sensor-like histidine kinase SenX3</fullName>
        <ecNumber evidence="3">2.7.13.3</ecNumber>
    </recommendedName>
</protein>
<dbReference type="AlphaFoldDB" id="A0A1B0ZK84"/>
<accession>A0A1B0ZK84</accession>
<feature type="transmembrane region" description="Helical" evidence="13">
    <location>
        <begin position="36"/>
        <end position="58"/>
    </location>
</feature>
<organism evidence="15 16">
    <name type="scientific">Dermabacter vaginalis</name>
    <dbReference type="NCBI Taxonomy" id="1630135"/>
    <lineage>
        <taxon>Bacteria</taxon>
        <taxon>Bacillati</taxon>
        <taxon>Actinomycetota</taxon>
        <taxon>Actinomycetes</taxon>
        <taxon>Micrococcales</taxon>
        <taxon>Dermabacteraceae</taxon>
        <taxon>Dermabacter</taxon>
    </lineage>
</organism>
<dbReference type="Pfam" id="PF02518">
    <property type="entry name" value="HATPase_c"/>
    <property type="match status" value="1"/>
</dbReference>
<dbReference type="PATRIC" id="fig|1630135.4.peg.1747"/>
<evidence type="ECO:0000256" key="2">
    <source>
        <dbReference type="ARBA" id="ARBA00004236"/>
    </source>
</evidence>
<keyword evidence="13" id="KW-1133">Transmembrane helix</keyword>
<dbReference type="SUPFAM" id="SSF47384">
    <property type="entry name" value="Homodimeric domain of signal transducing histidine kinase"/>
    <property type="match status" value="1"/>
</dbReference>
<dbReference type="PRINTS" id="PR00344">
    <property type="entry name" value="BCTRLSENSOR"/>
</dbReference>
<keyword evidence="6 15" id="KW-0808">Transferase</keyword>
<dbReference type="SMART" id="SM00387">
    <property type="entry name" value="HATPase_c"/>
    <property type="match status" value="1"/>
</dbReference>
<dbReference type="GO" id="GO:0016036">
    <property type="term" value="P:cellular response to phosphate starvation"/>
    <property type="evidence" value="ECO:0007669"/>
    <property type="project" value="TreeGrafter"/>
</dbReference>
<dbReference type="InterPro" id="IPR036890">
    <property type="entry name" value="HATPase_C_sf"/>
</dbReference>
<evidence type="ECO:0000256" key="13">
    <source>
        <dbReference type="SAM" id="Phobius"/>
    </source>
</evidence>
<dbReference type="SMART" id="SM00388">
    <property type="entry name" value="HisKA"/>
    <property type="match status" value="1"/>
</dbReference>
<evidence type="ECO:0000313" key="16">
    <source>
        <dbReference type="Proteomes" id="UP000092596"/>
    </source>
</evidence>
<dbReference type="FunFam" id="1.10.287.130:FF:000008">
    <property type="entry name" value="Two-component sensor histidine kinase"/>
    <property type="match status" value="1"/>
</dbReference>
<dbReference type="GO" id="GO:0004721">
    <property type="term" value="F:phosphoprotein phosphatase activity"/>
    <property type="evidence" value="ECO:0007669"/>
    <property type="project" value="TreeGrafter"/>
</dbReference>
<dbReference type="CDD" id="cd00082">
    <property type="entry name" value="HisKA"/>
    <property type="match status" value="1"/>
</dbReference>
<dbReference type="EC" id="2.7.13.3" evidence="3"/>
<proteinExistence type="predicted"/>
<evidence type="ECO:0000256" key="9">
    <source>
        <dbReference type="ARBA" id="ARBA00022840"/>
    </source>
</evidence>
<name>A0A1B0ZK84_9MICO</name>
<dbReference type="RefSeq" id="WP_065248310.1">
    <property type="nucleotide sequence ID" value="NZ_JAKREA010000010.1"/>
</dbReference>
<evidence type="ECO:0000313" key="15">
    <source>
        <dbReference type="EMBL" id="ANP28298.1"/>
    </source>
</evidence>
<evidence type="ECO:0000259" key="14">
    <source>
        <dbReference type="PROSITE" id="PS50109"/>
    </source>
</evidence>
<reference evidence="15 16" key="1">
    <citation type="submission" date="2015-06" db="EMBL/GenBank/DDBJ databases">
        <title>Investigation of pathophysiology for high-risk pregnancy and development of treatment modality based on it.</title>
        <authorList>
            <person name="Kim B.-C."/>
            <person name="Lim S."/>
        </authorList>
    </citation>
    <scope>NUCLEOTIDE SEQUENCE [LARGE SCALE GENOMIC DNA]</scope>
    <source>
        <strain evidence="15 16">AD1-86</strain>
    </source>
</reference>
<dbReference type="FunFam" id="3.30.565.10:FF:000006">
    <property type="entry name" value="Sensor histidine kinase WalK"/>
    <property type="match status" value="1"/>
</dbReference>
<dbReference type="InterPro" id="IPR050351">
    <property type="entry name" value="BphY/WalK/GraS-like"/>
</dbReference>
<keyword evidence="8 15" id="KW-0418">Kinase</keyword>
<keyword evidence="13" id="KW-0812">Transmembrane</keyword>
<dbReference type="InterPro" id="IPR005467">
    <property type="entry name" value="His_kinase_dom"/>
</dbReference>
<dbReference type="SUPFAM" id="SSF55874">
    <property type="entry name" value="ATPase domain of HSP90 chaperone/DNA topoisomerase II/histidine kinase"/>
    <property type="match status" value="1"/>
</dbReference>
<feature type="domain" description="Histidine kinase" evidence="14">
    <location>
        <begin position="194"/>
        <end position="410"/>
    </location>
</feature>
<dbReference type="KEGG" id="dva:DAD186_17480"/>
<dbReference type="InterPro" id="IPR004358">
    <property type="entry name" value="Sig_transdc_His_kin-like_C"/>
</dbReference>
<dbReference type="PROSITE" id="PS50109">
    <property type="entry name" value="HIS_KIN"/>
    <property type="match status" value="1"/>
</dbReference>
<comment type="subcellular location">
    <subcellularLocation>
        <location evidence="2">Cell membrane</location>
    </subcellularLocation>
</comment>
<keyword evidence="10" id="KW-0902">Two-component regulatory system</keyword>
<dbReference type="Proteomes" id="UP000092596">
    <property type="component" value="Chromosome"/>
</dbReference>
<comment type="catalytic activity">
    <reaction evidence="1">
        <text>ATP + protein L-histidine = ADP + protein N-phospho-L-histidine.</text>
        <dbReference type="EC" id="2.7.13.3"/>
    </reaction>
</comment>
<dbReference type="Gene3D" id="1.10.287.130">
    <property type="match status" value="1"/>
</dbReference>
<sequence length="423" mass="45278">MYANLKVNNQETKVDSMGSEQASECASAYPYRVNSVALLIAAALCGLVAGAVAMYAALRGSRSVPEPPKPAITEPTSEVLSILSSAYVLLDSSGDVLRASPLAYSYGLVRTTGGDYPRLAHRDLIDIVTQVSRQGGFREQVLTNAKNTRSDQNTPTVVSVRVGALSSSRRILVLADDLTKQSRVEETRRDFVANVSHELKTPVGALTLLAETMEDAADDPEAVRRFAGRMQTESRRLSLLVQEIIELSRVQGAQSFADASSVDVDSVVAEAVALNQNLASGHGMTIQSGGTPNLEVFGSSTMLTTALSNLIMNAITYSPPNTLIGVSTRRHNGMVEISVKDEGIGISPENMERIFERFYRVDKARSRATGGTGLGLSIVKHIASNHGGDVTVWSKEGSGSTFTLRIPELADDSPRDLPVHTGE</sequence>
<evidence type="ECO:0000256" key="12">
    <source>
        <dbReference type="ARBA" id="ARBA00039401"/>
    </source>
</evidence>
<evidence type="ECO:0000256" key="3">
    <source>
        <dbReference type="ARBA" id="ARBA00012438"/>
    </source>
</evidence>
<dbReference type="PANTHER" id="PTHR45453">
    <property type="entry name" value="PHOSPHATE REGULON SENSOR PROTEIN PHOR"/>
    <property type="match status" value="1"/>
</dbReference>
<dbReference type="GO" id="GO:0000155">
    <property type="term" value="F:phosphorelay sensor kinase activity"/>
    <property type="evidence" value="ECO:0007669"/>
    <property type="project" value="InterPro"/>
</dbReference>
<evidence type="ECO:0000256" key="1">
    <source>
        <dbReference type="ARBA" id="ARBA00000085"/>
    </source>
</evidence>
<dbReference type="STRING" id="1630135.DAD186_17480"/>
<dbReference type="Gene3D" id="3.30.565.10">
    <property type="entry name" value="Histidine kinase-like ATPase, C-terminal domain"/>
    <property type="match status" value="1"/>
</dbReference>
<evidence type="ECO:0000256" key="4">
    <source>
        <dbReference type="ARBA" id="ARBA00022475"/>
    </source>
</evidence>
<dbReference type="Pfam" id="PF00512">
    <property type="entry name" value="HisKA"/>
    <property type="match status" value="1"/>
</dbReference>
<evidence type="ECO:0000256" key="11">
    <source>
        <dbReference type="ARBA" id="ARBA00023136"/>
    </source>
</evidence>
<keyword evidence="4" id="KW-1003">Cell membrane</keyword>
<gene>
    <name evidence="15" type="ORF">DAD186_17480</name>
</gene>
<keyword evidence="7" id="KW-0547">Nucleotide-binding</keyword>
<keyword evidence="11 13" id="KW-0472">Membrane</keyword>
<dbReference type="InterPro" id="IPR036097">
    <property type="entry name" value="HisK_dim/P_sf"/>
</dbReference>